<evidence type="ECO:0000256" key="2">
    <source>
        <dbReference type="SAM" id="Phobius"/>
    </source>
</evidence>
<reference evidence="3" key="1">
    <citation type="journal article" date="2020" name="mSystems">
        <title>Genome- and Community-Level Interaction Insights into Carbon Utilization and Element Cycling Functions of Hydrothermarchaeota in Hydrothermal Sediment.</title>
        <authorList>
            <person name="Zhou Z."/>
            <person name="Liu Y."/>
            <person name="Xu W."/>
            <person name="Pan J."/>
            <person name="Luo Z.H."/>
            <person name="Li M."/>
        </authorList>
    </citation>
    <scope>NUCLEOTIDE SEQUENCE [LARGE SCALE GENOMIC DNA]</scope>
    <source>
        <strain evidence="3">SpSt-747</strain>
    </source>
</reference>
<keyword evidence="2" id="KW-0812">Transmembrane</keyword>
<gene>
    <name evidence="3" type="ORF">ENV30_10155</name>
</gene>
<feature type="transmembrane region" description="Helical" evidence="2">
    <location>
        <begin position="7"/>
        <end position="30"/>
    </location>
</feature>
<dbReference type="AlphaFoldDB" id="A0A7V3YIG2"/>
<name>A0A7V3YIG2_9BACT</name>
<organism evidence="3">
    <name type="scientific">Candidatus Caldatribacterium californiense</name>
    <dbReference type="NCBI Taxonomy" id="1454726"/>
    <lineage>
        <taxon>Bacteria</taxon>
        <taxon>Pseudomonadati</taxon>
        <taxon>Atribacterota</taxon>
        <taxon>Atribacteria</taxon>
        <taxon>Atribacterales</taxon>
        <taxon>Candidatus Caldatribacteriaceae</taxon>
        <taxon>Candidatus Caldatribacterium</taxon>
    </lineage>
</organism>
<dbReference type="InterPro" id="IPR014717">
    <property type="entry name" value="Transl_elong_EF1B/ribsomal_bS6"/>
</dbReference>
<dbReference type="PANTHER" id="PTHR39555">
    <property type="entry name" value="FIMBRIAL ASSEMBLY PROTEIN PILO-LIKE PROTEIN-RELATED"/>
    <property type="match status" value="1"/>
</dbReference>
<keyword evidence="2" id="KW-1133">Transmembrane helix</keyword>
<dbReference type="PROSITE" id="PS51257">
    <property type="entry name" value="PROKAR_LIPOPROTEIN"/>
    <property type="match status" value="1"/>
</dbReference>
<dbReference type="InterPro" id="IPR007445">
    <property type="entry name" value="PilO"/>
</dbReference>
<dbReference type="EMBL" id="DTFV01000143">
    <property type="protein sequence ID" value="HGI31641.1"/>
    <property type="molecule type" value="Genomic_DNA"/>
</dbReference>
<evidence type="ECO:0000313" key="3">
    <source>
        <dbReference type="EMBL" id="HGI31641.1"/>
    </source>
</evidence>
<dbReference type="Gene3D" id="3.30.70.60">
    <property type="match status" value="1"/>
</dbReference>
<protein>
    <recommendedName>
        <fullName evidence="4">Type 4a pilus biogenesis protein PilO</fullName>
    </recommendedName>
</protein>
<feature type="coiled-coil region" evidence="1">
    <location>
        <begin position="33"/>
        <end position="84"/>
    </location>
</feature>
<proteinExistence type="predicted"/>
<sequence length="176" mass="20492">MRDREHWAVYLVVWVGCLFAVLYFVLFPLLQRMATLEGEKMRLLQEITVLQRKAAELRRLEERLQELEALARTLSRRLPEEQEIPDLLITIEDAAFLSHLELLSLKPEPPKPQEGYTELPFSGSVRTSFQSFLFFLNYLRQSPRLIQVEGFSFGKDQEAFRVDFLLSTYLLGGGKP</sequence>
<evidence type="ECO:0000256" key="1">
    <source>
        <dbReference type="SAM" id="Coils"/>
    </source>
</evidence>
<comment type="caution">
    <text evidence="3">The sequence shown here is derived from an EMBL/GenBank/DDBJ whole genome shotgun (WGS) entry which is preliminary data.</text>
</comment>
<keyword evidence="1" id="KW-0175">Coiled coil</keyword>
<keyword evidence="2" id="KW-0472">Membrane</keyword>
<dbReference type="GO" id="GO:0043107">
    <property type="term" value="P:type IV pilus-dependent motility"/>
    <property type="evidence" value="ECO:0007669"/>
    <property type="project" value="InterPro"/>
</dbReference>
<dbReference type="GO" id="GO:0043683">
    <property type="term" value="P:type IV pilus assembly"/>
    <property type="evidence" value="ECO:0007669"/>
    <property type="project" value="InterPro"/>
</dbReference>
<dbReference type="Pfam" id="PF04350">
    <property type="entry name" value="PilO"/>
    <property type="match status" value="1"/>
</dbReference>
<dbReference type="PANTHER" id="PTHR39555:SF1">
    <property type="entry name" value="TYPE IV PILUS INNER MEMBRANE COMPONENT PILO"/>
    <property type="match status" value="1"/>
</dbReference>
<accession>A0A7V3YIG2</accession>
<evidence type="ECO:0008006" key="4">
    <source>
        <dbReference type="Google" id="ProtNLM"/>
    </source>
</evidence>